<reference evidence="2" key="1">
    <citation type="submission" date="2021-12" db="EMBL/GenBank/DDBJ databases">
        <authorList>
            <person name="Rodrigo-Torres L."/>
            <person name="Arahal R. D."/>
            <person name="Lucena T."/>
        </authorList>
    </citation>
    <scope>NUCLEOTIDE SEQUENCE</scope>
    <source>
        <strain evidence="2">CECT 8419</strain>
    </source>
</reference>
<dbReference type="SMART" id="SM01321">
    <property type="entry name" value="Y1_Tnp"/>
    <property type="match status" value="1"/>
</dbReference>
<dbReference type="InterPro" id="IPR036515">
    <property type="entry name" value="Transposase_17_sf"/>
</dbReference>
<dbReference type="RefSeq" id="WP_238752215.1">
    <property type="nucleotide sequence ID" value="NZ_CAKLPZ010000005.1"/>
</dbReference>
<organism evidence="2 3">
    <name type="scientific">Neolewinella maritima</name>
    <dbReference type="NCBI Taxonomy" id="1383882"/>
    <lineage>
        <taxon>Bacteria</taxon>
        <taxon>Pseudomonadati</taxon>
        <taxon>Bacteroidota</taxon>
        <taxon>Saprospiria</taxon>
        <taxon>Saprospirales</taxon>
        <taxon>Lewinellaceae</taxon>
        <taxon>Neolewinella</taxon>
    </lineage>
</organism>
<evidence type="ECO:0000259" key="1">
    <source>
        <dbReference type="SMART" id="SM01321"/>
    </source>
</evidence>
<comment type="caution">
    <text evidence="2">The sequence shown here is derived from an EMBL/GenBank/DDBJ whole genome shotgun (WGS) entry which is preliminary data.</text>
</comment>
<accession>A0ABM9B4S3</accession>
<evidence type="ECO:0000313" key="2">
    <source>
        <dbReference type="EMBL" id="CAH1002351.1"/>
    </source>
</evidence>
<feature type="domain" description="Transposase IS200-like" evidence="1">
    <location>
        <begin position="82"/>
        <end position="188"/>
    </location>
</feature>
<dbReference type="PANTHER" id="PTHR36966:SF1">
    <property type="entry name" value="REP-ASSOCIATED TYROSINE TRANSPOSASE"/>
    <property type="match status" value="1"/>
</dbReference>
<dbReference type="EMBL" id="CAKLPZ010000005">
    <property type="protein sequence ID" value="CAH1002351.1"/>
    <property type="molecule type" value="Genomic_DNA"/>
</dbReference>
<name>A0ABM9B4S3_9BACT</name>
<dbReference type="InterPro" id="IPR002686">
    <property type="entry name" value="Transposase_17"/>
</dbReference>
<gene>
    <name evidence="2" type="ORF">LEM8419_03258</name>
</gene>
<dbReference type="PANTHER" id="PTHR36966">
    <property type="entry name" value="REP-ASSOCIATED TYROSINE TRANSPOSASE"/>
    <property type="match status" value="1"/>
</dbReference>
<dbReference type="Gene3D" id="3.30.70.1290">
    <property type="entry name" value="Transposase IS200-like"/>
    <property type="match status" value="1"/>
</dbReference>
<keyword evidence="3" id="KW-1185">Reference proteome</keyword>
<dbReference type="Pfam" id="PF01797">
    <property type="entry name" value="Y1_Tnp"/>
    <property type="match status" value="1"/>
</dbReference>
<evidence type="ECO:0000313" key="3">
    <source>
        <dbReference type="Proteomes" id="UP000837803"/>
    </source>
</evidence>
<sequence length="220" mass="25909">MRTEFIPSTPTHLTYRLYGSIPNLPLSQLHTKLKLRKAELNKKFNRSTRAVNRGARVQHKELLTETEREYYIAFDRLLDHPTKGPRYLAGNRAKRVIIDSWRFIAEQRNLTIYAISVMSNHVHVILKSDVRTARIPLSEVLRDHKKFTATRLNRLHASPGRRVWAEKEYCRTVRHGKFERVFWYVLNNPVKAGLTDDAVNWYGNYWAPELQRGFIDLRVA</sequence>
<proteinExistence type="predicted"/>
<dbReference type="Proteomes" id="UP000837803">
    <property type="component" value="Unassembled WGS sequence"/>
</dbReference>
<protein>
    <recommendedName>
        <fullName evidence="1">Transposase IS200-like domain-containing protein</fullName>
    </recommendedName>
</protein>
<dbReference type="SUPFAM" id="SSF143422">
    <property type="entry name" value="Transposase IS200-like"/>
    <property type="match status" value="1"/>
</dbReference>
<dbReference type="InterPro" id="IPR052715">
    <property type="entry name" value="RAYT_transposase"/>
</dbReference>